<dbReference type="Proteomes" id="UP001165120">
    <property type="component" value="Unassembled WGS sequence"/>
</dbReference>
<proteinExistence type="predicted"/>
<accession>A0A9W6T6C0</accession>
<comment type="caution">
    <text evidence="2">The sequence shown here is derived from an EMBL/GenBank/DDBJ whole genome shotgun (WGS) entry which is preliminary data.</text>
</comment>
<evidence type="ECO:0000256" key="1">
    <source>
        <dbReference type="SAM" id="MobiDB-lite"/>
    </source>
</evidence>
<evidence type="ECO:0000313" key="3">
    <source>
        <dbReference type="Proteomes" id="UP001165120"/>
    </source>
</evidence>
<keyword evidence="3" id="KW-1185">Reference proteome</keyword>
<feature type="region of interest" description="Disordered" evidence="1">
    <location>
        <begin position="22"/>
        <end position="43"/>
    </location>
</feature>
<feature type="region of interest" description="Disordered" evidence="1">
    <location>
        <begin position="182"/>
        <end position="219"/>
    </location>
</feature>
<reference evidence="2" key="1">
    <citation type="submission" date="2023-04" db="EMBL/GenBank/DDBJ databases">
        <title>Candida boidinii NBRC 10035.</title>
        <authorList>
            <person name="Ichikawa N."/>
            <person name="Sato H."/>
            <person name="Tonouchi N."/>
        </authorList>
    </citation>
    <scope>NUCLEOTIDE SEQUENCE</scope>
    <source>
        <strain evidence="2">NBRC 10035</strain>
    </source>
</reference>
<feature type="compositionally biased region" description="Polar residues" evidence="1">
    <location>
        <begin position="210"/>
        <end position="219"/>
    </location>
</feature>
<feature type="compositionally biased region" description="Low complexity" evidence="1">
    <location>
        <begin position="182"/>
        <end position="205"/>
    </location>
</feature>
<dbReference type="EMBL" id="BSXN01004165">
    <property type="protein sequence ID" value="GME80711.1"/>
    <property type="molecule type" value="Genomic_DNA"/>
</dbReference>
<feature type="region of interest" description="Disordered" evidence="1">
    <location>
        <begin position="138"/>
        <end position="163"/>
    </location>
</feature>
<gene>
    <name evidence="2" type="ORF">Cboi02_000645300</name>
</gene>
<dbReference type="AlphaFoldDB" id="A0A9W6T6C0"/>
<feature type="compositionally biased region" description="Polar residues" evidence="1">
    <location>
        <begin position="29"/>
        <end position="43"/>
    </location>
</feature>
<name>A0A9W6T6C0_CANBO</name>
<protein>
    <submittedName>
        <fullName evidence="2">Unnamed protein product</fullName>
    </submittedName>
</protein>
<evidence type="ECO:0000313" key="2">
    <source>
        <dbReference type="EMBL" id="GME80711.1"/>
    </source>
</evidence>
<organism evidence="2 3">
    <name type="scientific">Candida boidinii</name>
    <name type="common">Yeast</name>
    <dbReference type="NCBI Taxonomy" id="5477"/>
    <lineage>
        <taxon>Eukaryota</taxon>
        <taxon>Fungi</taxon>
        <taxon>Dikarya</taxon>
        <taxon>Ascomycota</taxon>
        <taxon>Saccharomycotina</taxon>
        <taxon>Pichiomycetes</taxon>
        <taxon>Pichiales</taxon>
        <taxon>Pichiaceae</taxon>
        <taxon>Ogataea</taxon>
        <taxon>Ogataea/Candida clade</taxon>
    </lineage>
</organism>
<sequence>MNPQYTNLPVASASLYPSTGSFPPGPNEIANTSTSSGVLSGSPATGLSYSSIPTTSNNLYFKTNSFSTNQHYLPYSSSLNQLSSAKRSFDETYTNPSTIHANAPSADIVSGHNVSNVNPEGAPVPNHLHSVYPTPMPTITPTSSYGTRVSTHDSKSIDGMTAPSLTENSSVISVSDPEHQHIISSQTHSTSLSSGSSLQPQQQPHYIRGKSNSGGNIPSYRVGTSATYYDPSNSVSSISGNTRIAAPVGSNVSGTQVGVVDDSGMMMGYPNGYQNMKIDYIDYRTRGSGYNGDSKTLNK</sequence>